<proteinExistence type="predicted"/>
<accession>A0A0A9FUW7</accession>
<reference evidence="1" key="1">
    <citation type="submission" date="2014-09" db="EMBL/GenBank/DDBJ databases">
        <authorList>
            <person name="Magalhaes I.L.F."/>
            <person name="Oliveira U."/>
            <person name="Santos F.R."/>
            <person name="Vidigal T.H.D.A."/>
            <person name="Brescovit A.D."/>
            <person name="Santos A.J."/>
        </authorList>
    </citation>
    <scope>NUCLEOTIDE SEQUENCE</scope>
    <source>
        <tissue evidence="1">Shoot tissue taken approximately 20 cm above the soil surface</tissue>
    </source>
</reference>
<dbReference type="EMBL" id="GBRH01181266">
    <property type="protein sequence ID" value="JAE16630.1"/>
    <property type="molecule type" value="Transcribed_RNA"/>
</dbReference>
<dbReference type="AlphaFoldDB" id="A0A0A9FUW7"/>
<organism evidence="1">
    <name type="scientific">Arundo donax</name>
    <name type="common">Giant reed</name>
    <name type="synonym">Donax arundinaceus</name>
    <dbReference type="NCBI Taxonomy" id="35708"/>
    <lineage>
        <taxon>Eukaryota</taxon>
        <taxon>Viridiplantae</taxon>
        <taxon>Streptophyta</taxon>
        <taxon>Embryophyta</taxon>
        <taxon>Tracheophyta</taxon>
        <taxon>Spermatophyta</taxon>
        <taxon>Magnoliopsida</taxon>
        <taxon>Liliopsida</taxon>
        <taxon>Poales</taxon>
        <taxon>Poaceae</taxon>
        <taxon>PACMAD clade</taxon>
        <taxon>Arundinoideae</taxon>
        <taxon>Arundineae</taxon>
        <taxon>Arundo</taxon>
    </lineage>
</organism>
<reference evidence="1" key="2">
    <citation type="journal article" date="2015" name="Data Brief">
        <title>Shoot transcriptome of the giant reed, Arundo donax.</title>
        <authorList>
            <person name="Barrero R.A."/>
            <person name="Guerrero F.D."/>
            <person name="Moolhuijzen P."/>
            <person name="Goolsby J.A."/>
            <person name="Tidwell J."/>
            <person name="Bellgard S.E."/>
            <person name="Bellgard M.I."/>
        </authorList>
    </citation>
    <scope>NUCLEOTIDE SEQUENCE</scope>
    <source>
        <tissue evidence="1">Shoot tissue taken approximately 20 cm above the soil surface</tissue>
    </source>
</reference>
<sequence>MSAVLTNATSYLHYVIEGEGFHTKGHKLPQAKLKNQFESNRSEQQAQSIL</sequence>
<evidence type="ECO:0000313" key="1">
    <source>
        <dbReference type="EMBL" id="JAE16630.1"/>
    </source>
</evidence>
<name>A0A0A9FUW7_ARUDO</name>
<protein>
    <submittedName>
        <fullName evidence="1">Uncharacterized protein</fullName>
    </submittedName>
</protein>